<organism evidence="1">
    <name type="scientific">Riboviria sp</name>
    <dbReference type="NCBI Taxonomy" id="2585031"/>
    <lineage>
        <taxon>Viruses</taxon>
        <taxon>Riboviria</taxon>
    </lineage>
</organism>
<proteinExistence type="predicted"/>
<name>A0A8K1WQK8_9VIRU</name>
<dbReference type="EMBL" id="MW239405">
    <property type="protein sequence ID" value="UGO57424.1"/>
    <property type="molecule type" value="Genomic_RNA"/>
</dbReference>
<protein>
    <submittedName>
        <fullName evidence="1">Uncharacterized protein</fullName>
    </submittedName>
</protein>
<evidence type="ECO:0000313" key="1">
    <source>
        <dbReference type="EMBL" id="UGO57424.1"/>
    </source>
</evidence>
<reference evidence="1" key="1">
    <citation type="submission" date="2020-11" db="EMBL/GenBank/DDBJ databases">
        <title>RNA virus dark matter in the feces of wild birds.</title>
        <authorList>
            <person name="Lu X."/>
            <person name="Yang X.S."/>
            <person name="Zhang W."/>
        </authorList>
    </citation>
    <scope>NUCLEOTIDE SEQUENCE</scope>
    <source>
        <strain evidence="1">PallassLeafWarbler156con85</strain>
    </source>
</reference>
<sequence>MGWNVCGDRVFRGGVVGDRGLATIVVLDGQGVPRAVPEGHVVLWSGLEDVGMVVEIRASSGKHQDDAGVCVLPNGNVRGGGLGPDDGAFVLPHMIPVLVRCAVTCCHGDGVAVVDPVGFIPGLLDRFASSRAPCLDCVRGEASRRACWSELVGDNTGDASLGGFKDFVDGHVIIDVREHGEVDLASLRTELAGQAAIFKHIGGLGVAQDVIVVIVCGAYVFEVGELGEAGAGTADVTNLLGPVGD</sequence>
<accession>A0A8K1WQK8</accession>